<dbReference type="PROSITE" id="PS50297">
    <property type="entry name" value="ANK_REP_REGION"/>
    <property type="match status" value="3"/>
</dbReference>
<comment type="caution">
    <text evidence="19">The sequence shown here is derived from an EMBL/GenBank/DDBJ whole genome shotgun (WGS) entry which is preliminary data.</text>
</comment>
<dbReference type="PROSITE" id="PS50011">
    <property type="entry name" value="PROTEIN_KINASE_DOM"/>
    <property type="match status" value="1"/>
</dbReference>
<dbReference type="Proteomes" id="UP001151699">
    <property type="component" value="Chromosome A"/>
</dbReference>
<dbReference type="SMART" id="SM00364">
    <property type="entry name" value="LRR_BAC"/>
    <property type="match status" value="10"/>
</dbReference>
<dbReference type="PROSITE" id="PS50088">
    <property type="entry name" value="ANK_REPEAT"/>
    <property type="match status" value="3"/>
</dbReference>
<dbReference type="Pfam" id="PF16095">
    <property type="entry name" value="COR-A"/>
    <property type="match status" value="1"/>
</dbReference>
<dbReference type="InterPro" id="IPR003591">
    <property type="entry name" value="Leu-rich_rpt_typical-subtyp"/>
</dbReference>
<keyword evidence="5" id="KW-0433">Leucine-rich repeat</keyword>
<dbReference type="InterPro" id="IPR027417">
    <property type="entry name" value="P-loop_NTPase"/>
</dbReference>
<dbReference type="Pfam" id="PF00069">
    <property type="entry name" value="Pkinase"/>
    <property type="match status" value="1"/>
</dbReference>
<evidence type="ECO:0000256" key="8">
    <source>
        <dbReference type="ARBA" id="ARBA00022741"/>
    </source>
</evidence>
<dbReference type="GO" id="GO:0004674">
    <property type="term" value="F:protein serine/threonine kinase activity"/>
    <property type="evidence" value="ECO:0007669"/>
    <property type="project" value="UniProtKB-KW"/>
</dbReference>
<sequence length="2245" mass="253990">MLKAAIDVYDYFTNEENSGSVAGLSTNQESQYMKLKKSVINGDLLLVESIIKSQNDNKWNINMAAEEGSTLLFLACQSGHKEIVELLFKAGADGMTASCSCLISAINGGHIDVVRCILNSVPELIQHSTLEHWTPLHAACINGHIDIVKLLLFYEYPDHILKSYRREFEGDSWECQLAFDPNTQDVTGQTSLYVSCLLGNTSLISMLLSWKVRYVKVSTLGTENEIEKFQCPFELNKLCGAPRETALLASVRGGYISLVKLLLQNGADPNTYSKPIDDQSIIELSNSPIAEATRQKFYEIIDILLKYGANDSSNTALSIAITNNDDYILAKLLSVSCYADPEFKINKKKMLNAFESNIGRRSDSNVTYSKLYPVNGVIVNWHFSNCQLTYIKESWLMDAAKHCNPNLMVTTSMKSNAFGAITRIDLSHNSLTTIPSEIFYLWSLRYLNLSQNKLESLPQENGMFDCPFLEEIFLQNNKLDEIPAKYFLFPELKTLDISNNKIQKLPKEMWKALNLRDLNVAFNLLRNFPLNDQEPASPLDRQKSRSLFESDSSTCTKKQKLLKLDMKHLPIWIDNLEITESDLIFSSLDGGGQLTNLNIANNLFTSIPPSLPCLAPNLTRLNISYNSLRTMGYVTSYPASLRQLDLSHNEITCWPSLPRLTSSDPHLLCYNIDGSRTLISSQSSSNSIHKTDDVEDVSRSLRNVVLKSVCQHRKHLRLESLRTLIVSDNSLSRIQLTTDDIELTDTDENDWNIVGTSKIRLMFPNLSMLDISNNCLKEIPSNLYELSNLSVLNISGNIDITDLPANMGLLSRLWNLNTKGCSIQGPLHSMIESGKYKTMDIIGYLKSIFEDAKAYARMKLMVVGVQGIGKTSLLDLLRQESSSKSKKGSDHWTRRMGNSTSKNEKYSNISTVGVDISDWVCEKKVKGSSQHGPVVFRTWDFGGQKEYYTTHQYFLSKRSLYLVVWRISDGKQGLTAILQWLSNIQARAPNSPVIIVGTHFDEIGVSISVEESIKLQQTIRERFIAVMDSEKLGLPKVLDSIEVSCKTKYNISVLANLIYDIAFSLRLPGSKELMLYQKVPSTYLALEDVISNLCYQFKTSGTDPVLNFESYQMRVTQEMLYNNYKTFRDTEELHQATMFLHDNGVILHYDDATLRDLYFIDPQWLCDVLAHVVTIREINPFARNGLMKIEDLQHIFKSSSAIAKNQYSYIVTLLNKFEVALSWDSRTLLIPSLLPEVEKSPNEVVIKKSFQQSFSKSYSSDNDLKYSMSFEQQEKSITRLLLMSYFPSGFWSRLITRILADDQIVNAIGKIYKMPKNSDQIYKVADMKWQLWQSGIALYLQDNLIFKLHEVPMLCEDSIFRYSNINFALKHDDSWGAIAINKSCIMEIFFPMNVLCIDTLDGTGKKLKSTRHEISVQHLTQILSICVDQIDILLEDWYPTLGTRFVHTSEGRFLVTRLIPCPMCFKGVREMSKQQTELNKKMYLWMMEECILALYEQNYLECPAHGKSNISEIAPDIMFLDLDEDYLLKNEDIVKGPLIGRGAFGFVFKATYTKPNETSSNYVAMKMLQPSGQVYQNLISKSDIFAYKAVLARWKRDPLQHSCKAYCMARQELAVILMLKHPNIVSLVGICVQPLALILEWAPRGALNEVIREFRRNGAKIGIYATQNVVLQTSRAIEYLHRNHIVYRDLKGENVLVWNFPVPHQQDLPSNKVNIKIADYGISRVTLPSGIKGFGGTEGFMAPEIMKHNGEEEYTEKCGHQSFHSEIVDFSSFYDLNDFVNSYIFAKSSQVDCFSFGMYLYELIALRQPFEGHEAVKECILEGGRPLLCRRETYFPCNYLDLMVLCWDQLPKVRPSASQIVSIASAPEFPHLIDVVSLSHECNVLAVPGNADNFNDNGAFEVFLANSNHRVELLSTSNNRWLSHQRLASHQSASRASKFTAICTVGSAIWIGDSNAIIHASINCSHIFSYALETNTQNAVTALVNLDKIDRVAATLENGRIFILDSTLIPLSSVLGEGSFVLSELGATGSLLYSSCVIWSSDENMECELWCGISEANINVFSIKQSVVLECKTLCHFELANDTFVPLLVNSESYCYSYVSPGSTLFQWDKMTKTIKSRLDCSKLVPCSESLWSISIEENLSPGKCQISAMCVFDMFLYIGTSWGCIIVTEKDTLRPITIFRPFEEHVMSIVPIQNDKDIPLVATFGRGYRPLLSRFTDGSQKYPVLETNYATHAMLWRADNWMPG</sequence>
<comment type="similarity">
    <text evidence="2">Belongs to the protein kinase superfamily. TKL Ser/Thr protein kinase family. ROCO subfamily.</text>
</comment>
<evidence type="ECO:0000256" key="10">
    <source>
        <dbReference type="ARBA" id="ARBA00022840"/>
    </source>
</evidence>
<evidence type="ECO:0000256" key="4">
    <source>
        <dbReference type="ARBA" id="ARBA00022527"/>
    </source>
</evidence>
<feature type="binding site" evidence="15">
    <location>
        <position position="1566"/>
    </location>
    <ligand>
        <name>ATP</name>
        <dbReference type="ChEBI" id="CHEBI:30616"/>
    </ligand>
</feature>
<evidence type="ECO:0000259" key="17">
    <source>
        <dbReference type="PROSITE" id="PS50011"/>
    </source>
</evidence>
<feature type="region of interest" description="Disordered" evidence="16">
    <location>
        <begin position="882"/>
        <end position="904"/>
    </location>
</feature>
<dbReference type="Gene3D" id="3.40.50.300">
    <property type="entry name" value="P-loop containing nucleotide triphosphate hydrolases"/>
    <property type="match status" value="1"/>
</dbReference>
<dbReference type="Pfam" id="PF00023">
    <property type="entry name" value="Ank"/>
    <property type="match status" value="1"/>
</dbReference>
<evidence type="ECO:0000256" key="2">
    <source>
        <dbReference type="ARBA" id="ARBA00008171"/>
    </source>
</evidence>
<dbReference type="InterPro" id="IPR011009">
    <property type="entry name" value="Kinase-like_dom_sf"/>
</dbReference>
<dbReference type="InterPro" id="IPR036388">
    <property type="entry name" value="WH-like_DNA-bd_sf"/>
</dbReference>
<evidence type="ECO:0000313" key="19">
    <source>
        <dbReference type="EMBL" id="KAJ6645537.1"/>
    </source>
</evidence>
<keyword evidence="8 15" id="KW-0547">Nucleotide-binding</keyword>
<feature type="repeat" description="ANK" evidence="14">
    <location>
        <begin position="242"/>
        <end position="274"/>
    </location>
</feature>
<keyword evidence="11 14" id="KW-0040">ANK repeat</keyword>
<dbReference type="GO" id="GO:0005525">
    <property type="term" value="F:GTP binding"/>
    <property type="evidence" value="ECO:0007669"/>
    <property type="project" value="UniProtKB-KW"/>
</dbReference>
<keyword evidence="20" id="KW-1185">Reference proteome</keyword>
<dbReference type="InterPro" id="IPR008271">
    <property type="entry name" value="Ser/Thr_kinase_AS"/>
</dbReference>
<dbReference type="PRINTS" id="PR00449">
    <property type="entry name" value="RASTRNSFRMNG"/>
</dbReference>
<evidence type="ECO:0000256" key="11">
    <source>
        <dbReference type="ARBA" id="ARBA00023043"/>
    </source>
</evidence>
<dbReference type="Pfam" id="PF23748">
    <property type="entry name" value="Beta-prop_LRRK2"/>
    <property type="match status" value="1"/>
</dbReference>
<comment type="cofactor">
    <cofactor evidence="1">
        <name>Mg(2+)</name>
        <dbReference type="ChEBI" id="CHEBI:18420"/>
    </cofactor>
</comment>
<proteinExistence type="inferred from homology"/>
<feature type="domain" description="Protein kinase" evidence="17">
    <location>
        <begin position="1533"/>
        <end position="1869"/>
    </location>
</feature>
<dbReference type="PROSITE" id="PS51424">
    <property type="entry name" value="ROC"/>
    <property type="match status" value="1"/>
</dbReference>
<dbReference type="InterPro" id="IPR032675">
    <property type="entry name" value="LRR_dom_sf"/>
</dbReference>
<evidence type="ECO:0000256" key="16">
    <source>
        <dbReference type="SAM" id="MobiDB-lite"/>
    </source>
</evidence>
<dbReference type="SUPFAM" id="SSF52540">
    <property type="entry name" value="P-loop containing nucleoside triphosphate hydrolases"/>
    <property type="match status" value="1"/>
</dbReference>
<dbReference type="SUPFAM" id="SSF56112">
    <property type="entry name" value="Protein kinase-like (PK-like)"/>
    <property type="match status" value="1"/>
</dbReference>
<evidence type="ECO:0000256" key="9">
    <source>
        <dbReference type="ARBA" id="ARBA00022777"/>
    </source>
</evidence>
<evidence type="ECO:0000256" key="14">
    <source>
        <dbReference type="PROSITE-ProRule" id="PRU00023"/>
    </source>
</evidence>
<dbReference type="Pfam" id="PF13855">
    <property type="entry name" value="LRR_8"/>
    <property type="match status" value="3"/>
</dbReference>
<dbReference type="PRINTS" id="PR01415">
    <property type="entry name" value="ANKYRIN"/>
</dbReference>
<dbReference type="InterPro" id="IPR001245">
    <property type="entry name" value="Ser-Thr/Tyr_kinase_cat_dom"/>
</dbReference>
<dbReference type="InterPro" id="IPR032171">
    <property type="entry name" value="COR-A"/>
</dbReference>
<dbReference type="InterPro" id="IPR017441">
    <property type="entry name" value="Protein_kinase_ATP_BS"/>
</dbReference>
<accession>A0A9Q0N8Z0</accession>
<dbReference type="InterPro" id="IPR020859">
    <property type="entry name" value="ROC"/>
</dbReference>
<feature type="repeat" description="ANK" evidence="14">
    <location>
        <begin position="67"/>
        <end position="93"/>
    </location>
</feature>
<dbReference type="GO" id="GO:0009966">
    <property type="term" value="P:regulation of signal transduction"/>
    <property type="evidence" value="ECO:0007669"/>
    <property type="project" value="UniProtKB-ARBA"/>
</dbReference>
<evidence type="ECO:0000256" key="3">
    <source>
        <dbReference type="ARBA" id="ARBA00012513"/>
    </source>
</evidence>
<evidence type="ECO:0000256" key="12">
    <source>
        <dbReference type="ARBA" id="ARBA00047899"/>
    </source>
</evidence>
<dbReference type="InterPro" id="IPR002110">
    <property type="entry name" value="Ankyrin_rpt"/>
</dbReference>
<reference evidence="19" key="1">
    <citation type="submission" date="2022-07" db="EMBL/GenBank/DDBJ databases">
        <authorList>
            <person name="Trinca V."/>
            <person name="Uliana J.V.C."/>
            <person name="Torres T.T."/>
            <person name="Ward R.J."/>
            <person name="Monesi N."/>
        </authorList>
    </citation>
    <scope>NUCLEOTIDE SEQUENCE</scope>
    <source>
        <strain evidence="19">HSMRA1968</strain>
        <tissue evidence="19">Whole embryos</tissue>
    </source>
</reference>
<dbReference type="Gene3D" id="3.80.10.10">
    <property type="entry name" value="Ribonuclease Inhibitor"/>
    <property type="match status" value="3"/>
</dbReference>
<organism evidence="19 20">
    <name type="scientific">Pseudolycoriella hygida</name>
    <dbReference type="NCBI Taxonomy" id="35572"/>
    <lineage>
        <taxon>Eukaryota</taxon>
        <taxon>Metazoa</taxon>
        <taxon>Ecdysozoa</taxon>
        <taxon>Arthropoda</taxon>
        <taxon>Hexapoda</taxon>
        <taxon>Insecta</taxon>
        <taxon>Pterygota</taxon>
        <taxon>Neoptera</taxon>
        <taxon>Endopterygota</taxon>
        <taxon>Diptera</taxon>
        <taxon>Nematocera</taxon>
        <taxon>Sciaroidea</taxon>
        <taxon>Sciaridae</taxon>
        <taxon>Pseudolycoriella</taxon>
    </lineage>
</organism>
<keyword evidence="6" id="KW-0808">Transferase</keyword>
<keyword evidence="7" id="KW-0677">Repeat</keyword>
<dbReference type="Gene3D" id="1.10.10.10">
    <property type="entry name" value="Winged helix-like DNA-binding domain superfamily/Winged helix DNA-binding domain"/>
    <property type="match status" value="1"/>
</dbReference>
<dbReference type="FunFam" id="3.40.50.300:FF:001518">
    <property type="entry name" value="Leucine-rich repeat kinase, isoform C"/>
    <property type="match status" value="1"/>
</dbReference>
<dbReference type="SMART" id="SM00248">
    <property type="entry name" value="ANK"/>
    <property type="match status" value="6"/>
</dbReference>
<protein>
    <recommendedName>
        <fullName evidence="3">non-specific serine/threonine protein kinase</fullName>
        <ecNumber evidence="3">2.7.11.1</ecNumber>
    </recommendedName>
</protein>
<feature type="compositionally biased region" description="Basic and acidic residues" evidence="16">
    <location>
        <begin position="882"/>
        <end position="893"/>
    </location>
</feature>
<feature type="repeat" description="ANK" evidence="14">
    <location>
        <begin position="131"/>
        <end position="152"/>
    </location>
</feature>
<dbReference type="PROSITE" id="PS51450">
    <property type="entry name" value="LRR"/>
    <property type="match status" value="5"/>
</dbReference>
<keyword evidence="4" id="KW-0723">Serine/threonine-protein kinase</keyword>
<dbReference type="PANTHER" id="PTHR24198">
    <property type="entry name" value="ANKYRIN REPEAT AND PROTEIN KINASE DOMAIN-CONTAINING PROTEIN"/>
    <property type="match status" value="1"/>
</dbReference>
<dbReference type="SMART" id="SM00220">
    <property type="entry name" value="S_TKc"/>
    <property type="match status" value="1"/>
</dbReference>
<dbReference type="GO" id="GO:0005737">
    <property type="term" value="C:cytoplasm"/>
    <property type="evidence" value="ECO:0007669"/>
    <property type="project" value="UniProtKB-ARBA"/>
</dbReference>
<evidence type="ECO:0000256" key="5">
    <source>
        <dbReference type="ARBA" id="ARBA00022614"/>
    </source>
</evidence>
<name>A0A9Q0N8Z0_9DIPT</name>
<evidence type="ECO:0000256" key="7">
    <source>
        <dbReference type="ARBA" id="ARBA00022737"/>
    </source>
</evidence>
<evidence type="ECO:0000256" key="6">
    <source>
        <dbReference type="ARBA" id="ARBA00022679"/>
    </source>
</evidence>
<feature type="domain" description="Roc" evidence="18">
    <location>
        <begin position="851"/>
        <end position="1065"/>
    </location>
</feature>
<dbReference type="Pfam" id="PF07714">
    <property type="entry name" value="PK_Tyr_Ser-Thr"/>
    <property type="match status" value="1"/>
</dbReference>
<dbReference type="Pfam" id="PF12796">
    <property type="entry name" value="Ank_2"/>
    <property type="match status" value="2"/>
</dbReference>
<dbReference type="Pfam" id="PF08477">
    <property type="entry name" value="Roc"/>
    <property type="match status" value="1"/>
</dbReference>
<dbReference type="PROSITE" id="PS00108">
    <property type="entry name" value="PROTEIN_KINASE_ST"/>
    <property type="match status" value="1"/>
</dbReference>
<evidence type="ECO:0000256" key="13">
    <source>
        <dbReference type="ARBA" id="ARBA00048679"/>
    </source>
</evidence>
<dbReference type="OrthoDB" id="10252328at2759"/>
<dbReference type="InterPro" id="IPR056602">
    <property type="entry name" value="Beta-prop_LRRK2"/>
</dbReference>
<evidence type="ECO:0000313" key="20">
    <source>
        <dbReference type="Proteomes" id="UP001151699"/>
    </source>
</evidence>
<evidence type="ECO:0000256" key="15">
    <source>
        <dbReference type="PROSITE-ProRule" id="PRU10141"/>
    </source>
</evidence>
<evidence type="ECO:0000256" key="1">
    <source>
        <dbReference type="ARBA" id="ARBA00001946"/>
    </source>
</evidence>
<comment type="catalytic activity">
    <reaction evidence="13">
        <text>L-seryl-[protein] + ATP = O-phospho-L-seryl-[protein] + ADP + H(+)</text>
        <dbReference type="Rhea" id="RHEA:17989"/>
        <dbReference type="Rhea" id="RHEA-COMP:9863"/>
        <dbReference type="Rhea" id="RHEA-COMP:11604"/>
        <dbReference type="ChEBI" id="CHEBI:15378"/>
        <dbReference type="ChEBI" id="CHEBI:29999"/>
        <dbReference type="ChEBI" id="CHEBI:30616"/>
        <dbReference type="ChEBI" id="CHEBI:83421"/>
        <dbReference type="ChEBI" id="CHEBI:456216"/>
        <dbReference type="EC" id="2.7.11.1"/>
    </reaction>
</comment>
<dbReference type="SUPFAM" id="SSF52058">
    <property type="entry name" value="L domain-like"/>
    <property type="match status" value="1"/>
</dbReference>
<comment type="catalytic activity">
    <reaction evidence="12">
        <text>L-threonyl-[protein] + ATP = O-phospho-L-threonyl-[protein] + ADP + H(+)</text>
        <dbReference type="Rhea" id="RHEA:46608"/>
        <dbReference type="Rhea" id="RHEA-COMP:11060"/>
        <dbReference type="Rhea" id="RHEA-COMP:11605"/>
        <dbReference type="ChEBI" id="CHEBI:15378"/>
        <dbReference type="ChEBI" id="CHEBI:30013"/>
        <dbReference type="ChEBI" id="CHEBI:30616"/>
        <dbReference type="ChEBI" id="CHEBI:61977"/>
        <dbReference type="ChEBI" id="CHEBI:456216"/>
        <dbReference type="EC" id="2.7.11.1"/>
    </reaction>
</comment>
<dbReference type="Gene3D" id="1.10.10.2200">
    <property type="match status" value="1"/>
</dbReference>
<dbReference type="InterPro" id="IPR001611">
    <property type="entry name" value="Leu-rich_rpt"/>
</dbReference>
<dbReference type="SMART" id="SM00369">
    <property type="entry name" value="LRR_TYP"/>
    <property type="match status" value="7"/>
</dbReference>
<dbReference type="Gene3D" id="1.10.510.10">
    <property type="entry name" value="Transferase(Phosphotransferase) domain 1"/>
    <property type="match status" value="1"/>
</dbReference>
<dbReference type="Gene3D" id="1.25.40.20">
    <property type="entry name" value="Ankyrin repeat-containing domain"/>
    <property type="match status" value="2"/>
</dbReference>
<gene>
    <name evidence="19" type="primary">lrk-1</name>
    <name evidence="19" type="ORF">Bhyg_00743</name>
</gene>
<keyword evidence="9 19" id="KW-0418">Kinase</keyword>
<dbReference type="Gene3D" id="3.30.70.1390">
    <property type="entry name" value="ROC domain from the Parkinson's disease-associated leucine-rich repeat kinase 2"/>
    <property type="match status" value="1"/>
</dbReference>
<dbReference type="GO" id="GO:0005524">
    <property type="term" value="F:ATP binding"/>
    <property type="evidence" value="ECO:0007669"/>
    <property type="project" value="UniProtKB-UniRule"/>
</dbReference>
<keyword evidence="10 15" id="KW-0067">ATP-binding</keyword>
<dbReference type="PANTHER" id="PTHR24198:SF169">
    <property type="entry name" value="NON-SPECIFIC SERINE_THREONINE PROTEIN KINASE"/>
    <property type="match status" value="1"/>
</dbReference>
<dbReference type="InterPro" id="IPR000719">
    <property type="entry name" value="Prot_kinase_dom"/>
</dbReference>
<dbReference type="InterPro" id="IPR036770">
    <property type="entry name" value="Ankyrin_rpt-contain_sf"/>
</dbReference>
<dbReference type="EC" id="2.7.11.1" evidence="3"/>
<dbReference type="EMBL" id="WJQU01000001">
    <property type="protein sequence ID" value="KAJ6645537.1"/>
    <property type="molecule type" value="Genomic_DNA"/>
</dbReference>
<evidence type="ECO:0000259" key="18">
    <source>
        <dbReference type="PROSITE" id="PS51424"/>
    </source>
</evidence>
<dbReference type="SUPFAM" id="SSF48403">
    <property type="entry name" value="Ankyrin repeat"/>
    <property type="match status" value="1"/>
</dbReference>
<dbReference type="PROSITE" id="PS00107">
    <property type="entry name" value="PROTEIN_KINASE_ATP"/>
    <property type="match status" value="1"/>
</dbReference>
<dbReference type="GO" id="GO:0006950">
    <property type="term" value="P:response to stress"/>
    <property type="evidence" value="ECO:0007669"/>
    <property type="project" value="UniProtKB-ARBA"/>
</dbReference>